<dbReference type="Proteomes" id="UP001437256">
    <property type="component" value="Unassembled WGS sequence"/>
</dbReference>
<proteinExistence type="inferred from homology"/>
<evidence type="ECO:0000259" key="2">
    <source>
        <dbReference type="Pfam" id="PF07110"/>
    </source>
</evidence>
<reference evidence="3 4" key="1">
    <citation type="submission" date="2024-05" db="EMBL/GenBank/DDBJ databases">
        <title>A draft genome resource for the thread blight pathogen Marasmius tenuissimus strain MS-2.</title>
        <authorList>
            <person name="Yulfo-Soto G.E."/>
            <person name="Baruah I.K."/>
            <person name="Amoako-Attah I."/>
            <person name="Bukari Y."/>
            <person name="Meinhardt L.W."/>
            <person name="Bailey B.A."/>
            <person name="Cohen S.P."/>
        </authorList>
    </citation>
    <scope>NUCLEOTIDE SEQUENCE [LARGE SCALE GENOMIC DNA]</scope>
    <source>
        <strain evidence="3 4">MS-2</strain>
    </source>
</reference>
<dbReference type="EMBL" id="JBBXMP010000012">
    <property type="protein sequence ID" value="KAL0069467.1"/>
    <property type="molecule type" value="Genomic_DNA"/>
</dbReference>
<organism evidence="3 4">
    <name type="scientific">Marasmius tenuissimus</name>
    <dbReference type="NCBI Taxonomy" id="585030"/>
    <lineage>
        <taxon>Eukaryota</taxon>
        <taxon>Fungi</taxon>
        <taxon>Dikarya</taxon>
        <taxon>Basidiomycota</taxon>
        <taxon>Agaricomycotina</taxon>
        <taxon>Agaricomycetes</taxon>
        <taxon>Agaricomycetidae</taxon>
        <taxon>Agaricales</taxon>
        <taxon>Marasmiineae</taxon>
        <taxon>Marasmiaceae</taxon>
        <taxon>Marasmius</taxon>
    </lineage>
</organism>
<dbReference type="InterPro" id="IPR009799">
    <property type="entry name" value="EthD_dom"/>
</dbReference>
<comment type="caution">
    <text evidence="3">The sequence shown here is derived from an EMBL/GenBank/DDBJ whole genome shotgun (WGS) entry which is preliminary data.</text>
</comment>
<keyword evidence="4" id="KW-1185">Reference proteome</keyword>
<dbReference type="Pfam" id="PF07110">
    <property type="entry name" value="EthD"/>
    <property type="match status" value="1"/>
</dbReference>
<evidence type="ECO:0000313" key="4">
    <source>
        <dbReference type="Proteomes" id="UP001437256"/>
    </source>
</evidence>
<dbReference type="SUPFAM" id="SSF54909">
    <property type="entry name" value="Dimeric alpha+beta barrel"/>
    <property type="match status" value="1"/>
</dbReference>
<protein>
    <recommendedName>
        <fullName evidence="2">EthD domain-containing protein</fullName>
    </recommendedName>
</protein>
<comment type="similarity">
    <text evidence="1">Belongs to the tpcK family.</text>
</comment>
<gene>
    <name evidence="3" type="ORF">AAF712_003502</name>
</gene>
<sequence length="305" mass="35023">MPKEIRADRVRILIFVKRKEGTTQEEFDRYWLHEHSKLYSKFVANKKNPLIYEQLHVNQEEREKMKKHGVPVLNYDGVVSFDVDSFQGFEDVLDDEYWNVIVPDEAEFSNRGACVIARVKVAPVVPFEEDKAGLPDKEVRKNRGRMLIVFERKEGLSDEEFTKAWLHTHPDVIKTTPLGKKVIKYDQVREQLVRAPKQSLAQLTPPTVQCHMAQPLQAFEDPKDGEASVPKWSGIAAVDVPSFAVSTRYIQTCIYSPLIPDSQLIIQDFNDPETAKALVEDEVKWQAPGTRKLLPIDVARIIDRT</sequence>
<dbReference type="Gene3D" id="3.30.70.100">
    <property type="match status" value="1"/>
</dbReference>
<evidence type="ECO:0000313" key="3">
    <source>
        <dbReference type="EMBL" id="KAL0069467.1"/>
    </source>
</evidence>
<dbReference type="InterPro" id="IPR011008">
    <property type="entry name" value="Dimeric_a/b-barrel"/>
</dbReference>
<evidence type="ECO:0000256" key="1">
    <source>
        <dbReference type="ARBA" id="ARBA00005986"/>
    </source>
</evidence>
<accession>A0ABR3A678</accession>
<name>A0ABR3A678_9AGAR</name>
<feature type="domain" description="EthD" evidence="2">
    <location>
        <begin position="19"/>
        <end position="110"/>
    </location>
</feature>